<reference evidence="2" key="1">
    <citation type="journal article" date="2020" name="mSystems">
        <title>Genome- and Community-Level Interaction Insights into Carbon Utilization and Element Cycling Functions of Hydrothermarchaeota in Hydrothermal Sediment.</title>
        <authorList>
            <person name="Zhou Z."/>
            <person name="Liu Y."/>
            <person name="Xu W."/>
            <person name="Pan J."/>
            <person name="Luo Z.H."/>
            <person name="Li M."/>
        </authorList>
    </citation>
    <scope>NUCLEOTIDE SEQUENCE [LARGE SCALE GENOMIC DNA]</scope>
    <source>
        <strain evidence="2">SpSt-110</strain>
    </source>
</reference>
<name>A0A7J3XZG3_9CREN</name>
<dbReference type="InterPro" id="IPR029052">
    <property type="entry name" value="Metallo-depent_PP-like"/>
</dbReference>
<dbReference type="PANTHER" id="PTHR37523:SF1">
    <property type="entry name" value="CALCINEURIN-LIKE PHOSPHOESTERASE DOMAIN-CONTAINING PROTEIN"/>
    <property type="match status" value="1"/>
</dbReference>
<dbReference type="Gene3D" id="3.60.21.10">
    <property type="match status" value="1"/>
</dbReference>
<accession>A0A7J3XZG3</accession>
<comment type="caution">
    <text evidence="2">The sequence shown here is derived from an EMBL/GenBank/DDBJ whole genome shotgun (WGS) entry which is preliminary data.</text>
</comment>
<evidence type="ECO:0008006" key="3">
    <source>
        <dbReference type="Google" id="ProtNLM"/>
    </source>
</evidence>
<feature type="coiled-coil region" evidence="1">
    <location>
        <begin position="135"/>
        <end position="162"/>
    </location>
</feature>
<organism evidence="2">
    <name type="scientific">Thermogladius calderae</name>
    <dbReference type="NCBI Taxonomy" id="1200300"/>
    <lineage>
        <taxon>Archaea</taxon>
        <taxon>Thermoproteota</taxon>
        <taxon>Thermoprotei</taxon>
        <taxon>Desulfurococcales</taxon>
        <taxon>Desulfurococcaceae</taxon>
        <taxon>Thermogladius</taxon>
    </lineage>
</organism>
<evidence type="ECO:0000313" key="2">
    <source>
        <dbReference type="EMBL" id="HHP67859.1"/>
    </source>
</evidence>
<evidence type="ECO:0000256" key="1">
    <source>
        <dbReference type="SAM" id="Coils"/>
    </source>
</evidence>
<dbReference type="PANTHER" id="PTHR37523">
    <property type="entry name" value="METALLOPHOSPHOESTERASE"/>
    <property type="match status" value="1"/>
</dbReference>
<dbReference type="AlphaFoldDB" id="A0A7J3XZG3"/>
<dbReference type="SUPFAM" id="SSF56300">
    <property type="entry name" value="Metallo-dependent phosphatases"/>
    <property type="match status" value="1"/>
</dbReference>
<keyword evidence="1" id="KW-0175">Coiled coil</keyword>
<sequence length="317" mass="36155">MPMLKILYASDFHGSTIVFRKFINAGLMYKADLLIYGGDISGKALVPIVESDAGTYVFEVMGRKYEVKTSEINPHLERIENIGYYPLIVRREERSKLEDEKYLTSIFKELMKERLRKWIEFAKSKLRGTNIKLYLQLGNDDDQELENILNEAEDEIVVHAENKTLELPLGYHLVSNGYANITPWHCPRDFDEDFIYRKLEELVSRISDSGRLILNTHCPPYNTNIDLAPKLDKDLKPIITSGGVVMEHVGCTSVRKIIEKYQPLLGLHGHIHESRGVDKIGRTLVLNPGSDYNTGVLRAAFIALEKDKVKSYLLISG</sequence>
<gene>
    <name evidence="2" type="ORF">ENM60_03605</name>
</gene>
<dbReference type="EMBL" id="DRYK01000048">
    <property type="protein sequence ID" value="HHP67859.1"/>
    <property type="molecule type" value="Genomic_DNA"/>
</dbReference>
<proteinExistence type="predicted"/>
<protein>
    <recommendedName>
        <fullName evidence="3">Metallophosphoesterase</fullName>
    </recommendedName>
</protein>